<keyword evidence="3" id="KW-1185">Reference proteome</keyword>
<organism evidence="2 3">
    <name type="scientific">Setomelanomma holmii</name>
    <dbReference type="NCBI Taxonomy" id="210430"/>
    <lineage>
        <taxon>Eukaryota</taxon>
        <taxon>Fungi</taxon>
        <taxon>Dikarya</taxon>
        <taxon>Ascomycota</taxon>
        <taxon>Pezizomycotina</taxon>
        <taxon>Dothideomycetes</taxon>
        <taxon>Pleosporomycetidae</taxon>
        <taxon>Pleosporales</taxon>
        <taxon>Pleosporineae</taxon>
        <taxon>Phaeosphaeriaceae</taxon>
        <taxon>Setomelanomma</taxon>
    </lineage>
</organism>
<evidence type="ECO:0000313" key="2">
    <source>
        <dbReference type="EMBL" id="KAF2027231.1"/>
    </source>
</evidence>
<gene>
    <name evidence="2" type="ORF">EK21DRAFT_91663</name>
</gene>
<feature type="region of interest" description="Disordered" evidence="1">
    <location>
        <begin position="96"/>
        <end position="172"/>
    </location>
</feature>
<evidence type="ECO:0000256" key="1">
    <source>
        <dbReference type="SAM" id="MobiDB-lite"/>
    </source>
</evidence>
<feature type="compositionally biased region" description="Polar residues" evidence="1">
    <location>
        <begin position="102"/>
        <end position="113"/>
    </location>
</feature>
<feature type="compositionally biased region" description="Polar residues" evidence="1">
    <location>
        <begin position="51"/>
        <end position="69"/>
    </location>
</feature>
<accession>A0A9P4H5U6</accession>
<proteinExistence type="predicted"/>
<protein>
    <submittedName>
        <fullName evidence="2">Uncharacterized protein</fullName>
    </submittedName>
</protein>
<feature type="region of interest" description="Disordered" evidence="1">
    <location>
        <begin position="1"/>
        <end position="71"/>
    </location>
</feature>
<name>A0A9P4H5U6_9PLEO</name>
<comment type="caution">
    <text evidence="2">The sequence shown here is derived from an EMBL/GenBank/DDBJ whole genome shotgun (WGS) entry which is preliminary data.</text>
</comment>
<dbReference type="EMBL" id="ML978229">
    <property type="protein sequence ID" value="KAF2027231.1"/>
    <property type="molecule type" value="Genomic_DNA"/>
</dbReference>
<dbReference type="AlphaFoldDB" id="A0A9P4H5U6"/>
<evidence type="ECO:0000313" key="3">
    <source>
        <dbReference type="Proteomes" id="UP000799777"/>
    </source>
</evidence>
<sequence>MKPEALDAIVTQTMRPNALEAATAQDPVEKKKKLKDEITEKSTQAPVARPNTPTTPSTPFGQRTHGTQSAAKVVEEVVHGVKVAVDAAIAWAERKVDDLSSEADSTGPYTSPATCVPSDLDAIASGVLPAMPTQDPNGKNSEKAKVDEEAKADHQAKKETKGKEEESRKDDS</sequence>
<reference evidence="2" key="1">
    <citation type="journal article" date="2020" name="Stud. Mycol.">
        <title>101 Dothideomycetes genomes: a test case for predicting lifestyles and emergence of pathogens.</title>
        <authorList>
            <person name="Haridas S."/>
            <person name="Albert R."/>
            <person name="Binder M."/>
            <person name="Bloem J."/>
            <person name="Labutti K."/>
            <person name="Salamov A."/>
            <person name="Andreopoulos B."/>
            <person name="Baker S."/>
            <person name="Barry K."/>
            <person name="Bills G."/>
            <person name="Bluhm B."/>
            <person name="Cannon C."/>
            <person name="Castanera R."/>
            <person name="Culley D."/>
            <person name="Daum C."/>
            <person name="Ezra D."/>
            <person name="Gonzalez J."/>
            <person name="Henrissat B."/>
            <person name="Kuo A."/>
            <person name="Liang C."/>
            <person name="Lipzen A."/>
            <person name="Lutzoni F."/>
            <person name="Magnuson J."/>
            <person name="Mondo S."/>
            <person name="Nolan M."/>
            <person name="Ohm R."/>
            <person name="Pangilinan J."/>
            <person name="Park H.-J."/>
            <person name="Ramirez L."/>
            <person name="Alfaro M."/>
            <person name="Sun H."/>
            <person name="Tritt A."/>
            <person name="Yoshinaga Y."/>
            <person name="Zwiers L.-H."/>
            <person name="Turgeon B."/>
            <person name="Goodwin S."/>
            <person name="Spatafora J."/>
            <person name="Crous P."/>
            <person name="Grigoriev I."/>
        </authorList>
    </citation>
    <scope>NUCLEOTIDE SEQUENCE</scope>
    <source>
        <strain evidence="2">CBS 110217</strain>
    </source>
</reference>
<dbReference type="Proteomes" id="UP000799777">
    <property type="component" value="Unassembled WGS sequence"/>
</dbReference>
<feature type="compositionally biased region" description="Basic and acidic residues" evidence="1">
    <location>
        <begin position="140"/>
        <end position="172"/>
    </location>
</feature>
<dbReference type="OrthoDB" id="3797550at2759"/>